<keyword evidence="2" id="KW-1185">Reference proteome</keyword>
<sequence>MCLQTPRHLFSQLLRLKTHFLEVPFSYQSVPNVNVPARGTDHELRTSKSRQGYPFLLRNNLGDVIDASFKMVSWVVLNKSVENSDISVEYCSIMTAGTNDNSYY</sequence>
<dbReference type="Proteomes" id="UP001164746">
    <property type="component" value="Chromosome 11"/>
</dbReference>
<dbReference type="EMBL" id="CP111022">
    <property type="protein sequence ID" value="WAR19487.1"/>
    <property type="molecule type" value="Genomic_DNA"/>
</dbReference>
<protein>
    <submittedName>
        <fullName evidence="1">Uncharacterized protein</fullName>
    </submittedName>
</protein>
<name>A0ABY7FD18_MYAAR</name>
<proteinExistence type="predicted"/>
<evidence type="ECO:0000313" key="2">
    <source>
        <dbReference type="Proteomes" id="UP001164746"/>
    </source>
</evidence>
<evidence type="ECO:0000313" key="1">
    <source>
        <dbReference type="EMBL" id="WAR19487.1"/>
    </source>
</evidence>
<accession>A0ABY7FD18</accession>
<organism evidence="1 2">
    <name type="scientific">Mya arenaria</name>
    <name type="common">Soft-shell clam</name>
    <dbReference type="NCBI Taxonomy" id="6604"/>
    <lineage>
        <taxon>Eukaryota</taxon>
        <taxon>Metazoa</taxon>
        <taxon>Spiralia</taxon>
        <taxon>Lophotrochozoa</taxon>
        <taxon>Mollusca</taxon>
        <taxon>Bivalvia</taxon>
        <taxon>Autobranchia</taxon>
        <taxon>Heteroconchia</taxon>
        <taxon>Euheterodonta</taxon>
        <taxon>Imparidentia</taxon>
        <taxon>Neoheterodontei</taxon>
        <taxon>Myida</taxon>
        <taxon>Myoidea</taxon>
        <taxon>Myidae</taxon>
        <taxon>Mya</taxon>
    </lineage>
</organism>
<reference evidence="1" key="1">
    <citation type="submission" date="2022-11" db="EMBL/GenBank/DDBJ databases">
        <title>Centuries of genome instability and evolution in soft-shell clam transmissible cancer (bioRxiv).</title>
        <authorList>
            <person name="Hart S.F.M."/>
            <person name="Yonemitsu M.A."/>
            <person name="Giersch R.M."/>
            <person name="Beal B.F."/>
            <person name="Arriagada G."/>
            <person name="Davis B.W."/>
            <person name="Ostrander E.A."/>
            <person name="Goff S.P."/>
            <person name="Metzger M.J."/>
        </authorList>
    </citation>
    <scope>NUCLEOTIDE SEQUENCE</scope>
    <source>
        <strain evidence="1">MELC-2E11</strain>
        <tissue evidence="1">Siphon/mantle</tissue>
    </source>
</reference>
<gene>
    <name evidence="1" type="ORF">MAR_001325</name>
</gene>